<feature type="region of interest" description="Disordered" evidence="5">
    <location>
        <begin position="295"/>
        <end position="314"/>
    </location>
</feature>
<dbReference type="InterPro" id="IPR051263">
    <property type="entry name" value="C-type_cytochrome_biogenesis"/>
</dbReference>
<dbReference type="SUPFAM" id="SSF48452">
    <property type="entry name" value="TPR-like"/>
    <property type="match status" value="1"/>
</dbReference>
<evidence type="ECO:0000259" key="8">
    <source>
        <dbReference type="Pfam" id="PF23914"/>
    </source>
</evidence>
<dbReference type="GO" id="GO:0017004">
    <property type="term" value="P:cytochrome complex assembly"/>
    <property type="evidence" value="ECO:0007669"/>
    <property type="project" value="UniProtKB-KW"/>
</dbReference>
<evidence type="ECO:0000256" key="2">
    <source>
        <dbReference type="ARBA" id="ARBA00022748"/>
    </source>
</evidence>
<keyword evidence="6" id="KW-0812">Transmembrane</keyword>
<dbReference type="Gene3D" id="1.25.40.10">
    <property type="entry name" value="Tetratricopeptide repeat domain"/>
    <property type="match status" value="1"/>
</dbReference>
<protein>
    <submittedName>
        <fullName evidence="9">Tetratricopeptide repeat protein</fullName>
    </submittedName>
</protein>
<gene>
    <name evidence="9" type="ORF">I8J32_015610</name>
</gene>
<keyword evidence="6" id="KW-1133">Transmembrane helix</keyword>
<dbReference type="Proteomes" id="UP000639274">
    <property type="component" value="Chromosome"/>
</dbReference>
<evidence type="ECO:0000259" key="7">
    <source>
        <dbReference type="Pfam" id="PF23892"/>
    </source>
</evidence>
<dbReference type="Pfam" id="PF23892">
    <property type="entry name" value="Ig_CycH"/>
    <property type="match status" value="1"/>
</dbReference>
<evidence type="ECO:0000256" key="3">
    <source>
        <dbReference type="ARBA" id="ARBA00022803"/>
    </source>
</evidence>
<name>A0A974XYM3_9GAMM</name>
<feature type="domain" description="Cytochrome c-type biogenesis protein H TPR" evidence="8">
    <location>
        <begin position="73"/>
        <end position="189"/>
    </location>
</feature>
<dbReference type="InterPro" id="IPR019734">
    <property type="entry name" value="TPR_rpt"/>
</dbReference>
<evidence type="ECO:0000256" key="1">
    <source>
        <dbReference type="ARBA" id="ARBA00022737"/>
    </source>
</evidence>
<keyword evidence="3 4" id="KW-0802">TPR repeat</keyword>
<dbReference type="AlphaFoldDB" id="A0A974XYM3"/>
<dbReference type="RefSeq" id="WP_200613310.1">
    <property type="nucleotide sequence ID" value="NZ_CP071518.1"/>
</dbReference>
<keyword evidence="6" id="KW-0472">Membrane</keyword>
<dbReference type="PROSITE" id="PS50005">
    <property type="entry name" value="TPR"/>
    <property type="match status" value="1"/>
</dbReference>
<keyword evidence="10" id="KW-1185">Reference proteome</keyword>
<dbReference type="PANTHER" id="PTHR47870">
    <property type="entry name" value="CYTOCHROME C-TYPE BIOGENESIS PROTEIN CCMH"/>
    <property type="match status" value="1"/>
</dbReference>
<feature type="transmembrane region" description="Helical" evidence="6">
    <location>
        <begin position="27"/>
        <end position="49"/>
    </location>
</feature>
<feature type="repeat" description="TPR" evidence="4">
    <location>
        <begin position="84"/>
        <end position="117"/>
    </location>
</feature>
<evidence type="ECO:0000256" key="6">
    <source>
        <dbReference type="SAM" id="Phobius"/>
    </source>
</evidence>
<keyword evidence="2" id="KW-0201">Cytochrome c-type biogenesis</keyword>
<dbReference type="Pfam" id="PF23914">
    <property type="entry name" value="TPR_CcmH_CycH"/>
    <property type="match status" value="1"/>
</dbReference>
<feature type="domain" description="Cytochrome c-type biogenesis protein H Ig-like" evidence="7">
    <location>
        <begin position="222"/>
        <end position="327"/>
    </location>
</feature>
<dbReference type="EMBL" id="CP071518">
    <property type="protein sequence ID" value="QSX78104.1"/>
    <property type="molecule type" value="Genomic_DNA"/>
</dbReference>
<keyword evidence="1" id="KW-0677">Repeat</keyword>
<accession>A0A974XYM3</accession>
<dbReference type="InterPro" id="IPR056412">
    <property type="entry name" value="Ig_CycH"/>
</dbReference>
<evidence type="ECO:0000313" key="10">
    <source>
        <dbReference type="Proteomes" id="UP000639274"/>
    </source>
</evidence>
<dbReference type="PANTHER" id="PTHR47870:SF1">
    <property type="entry name" value="CYTOCHROME C-TYPE BIOGENESIS PROTEIN CCMH"/>
    <property type="match status" value="1"/>
</dbReference>
<proteinExistence type="predicted"/>
<organism evidence="9 10">
    <name type="scientific">Agrilutibacter solisilvae</name>
    <dbReference type="NCBI Taxonomy" id="2763317"/>
    <lineage>
        <taxon>Bacteria</taxon>
        <taxon>Pseudomonadati</taxon>
        <taxon>Pseudomonadota</taxon>
        <taxon>Gammaproteobacteria</taxon>
        <taxon>Lysobacterales</taxon>
        <taxon>Lysobacteraceae</taxon>
        <taxon>Agrilutibacter</taxon>
    </lineage>
</organism>
<dbReference type="KEGG" id="lsf:I8J32_015610"/>
<evidence type="ECO:0000256" key="4">
    <source>
        <dbReference type="PROSITE-ProRule" id="PRU00339"/>
    </source>
</evidence>
<dbReference type="InterPro" id="IPR011990">
    <property type="entry name" value="TPR-like_helical_dom_sf"/>
</dbReference>
<reference evidence="9 10" key="1">
    <citation type="submission" date="2021-03" db="EMBL/GenBank/DDBJ databases">
        <title>Lysobacter sp. nov. isolated from soil of gangwondo yeongwol, south Korea.</title>
        <authorList>
            <person name="Kim K.R."/>
            <person name="Kim K.H."/>
            <person name="Jeon C.O."/>
        </authorList>
    </citation>
    <scope>NUCLEOTIDE SEQUENCE [LARGE SCALE GENOMIC DNA]</scope>
    <source>
        <strain evidence="9 10">R19</strain>
    </source>
</reference>
<dbReference type="InterPro" id="IPR056413">
    <property type="entry name" value="TPR_CcmH_CycH"/>
</dbReference>
<sequence>MTAFVIAAALVALLALGFVLRPLWREGRATGAALMVSFGAVASLVYVLVGTPRALDATQLTEPRTLDAAVAQLEQRLRDDPDQVEGWRLLGRALSTQGRAAEARDAFGKAAALAPEDADVLSEAAEARALAAADRNFDASAVALLRQALARQPMHQRARWFLGIAQRQARQPAEAARTWEPLLAIVDSQTAVGLREQINLARAEAGQEPLPGAAPAAATGGLRVTIALDPSLPPPAGATLFVIARQAGGPPMPVAVEKIAAPKFPLEVVLDDSDSPMPTMRLSALKQVEVIARLSSTGDATPRPGDPESRALPVSLPAKAPVALTIDHARD</sequence>
<evidence type="ECO:0000256" key="5">
    <source>
        <dbReference type="SAM" id="MobiDB-lite"/>
    </source>
</evidence>
<evidence type="ECO:0000313" key="9">
    <source>
        <dbReference type="EMBL" id="QSX78104.1"/>
    </source>
</evidence>